<dbReference type="GO" id="GO:0070124">
    <property type="term" value="P:mitochondrial translational initiation"/>
    <property type="evidence" value="ECO:0007669"/>
    <property type="project" value="TreeGrafter"/>
</dbReference>
<feature type="region of interest" description="Disordered" evidence="1">
    <location>
        <begin position="484"/>
        <end position="516"/>
    </location>
</feature>
<dbReference type="OrthoDB" id="3913595at2759"/>
<dbReference type="PANTHER" id="PTHR28058">
    <property type="entry name" value="37S RIBOSOMAL PROTEIN MRP51, MITOCHONDRIAL"/>
    <property type="match status" value="1"/>
</dbReference>
<reference evidence="2" key="1">
    <citation type="journal article" date="2020" name="Stud. Mycol.">
        <title>101 Dothideomycetes genomes: a test case for predicting lifestyles and emergence of pathogens.</title>
        <authorList>
            <person name="Haridas S."/>
            <person name="Albert R."/>
            <person name="Binder M."/>
            <person name="Bloem J."/>
            <person name="Labutti K."/>
            <person name="Salamov A."/>
            <person name="Andreopoulos B."/>
            <person name="Baker S."/>
            <person name="Barry K."/>
            <person name="Bills G."/>
            <person name="Bluhm B."/>
            <person name="Cannon C."/>
            <person name="Castanera R."/>
            <person name="Culley D."/>
            <person name="Daum C."/>
            <person name="Ezra D."/>
            <person name="Gonzalez J."/>
            <person name="Henrissat B."/>
            <person name="Kuo A."/>
            <person name="Liang C."/>
            <person name="Lipzen A."/>
            <person name="Lutzoni F."/>
            <person name="Magnuson J."/>
            <person name="Mondo S."/>
            <person name="Nolan M."/>
            <person name="Ohm R."/>
            <person name="Pangilinan J."/>
            <person name="Park H.-J."/>
            <person name="Ramirez L."/>
            <person name="Alfaro M."/>
            <person name="Sun H."/>
            <person name="Tritt A."/>
            <person name="Yoshinaga Y."/>
            <person name="Zwiers L.-H."/>
            <person name="Turgeon B."/>
            <person name="Goodwin S."/>
            <person name="Spatafora J."/>
            <person name="Crous P."/>
            <person name="Grigoriev I."/>
        </authorList>
    </citation>
    <scope>NUCLEOTIDE SEQUENCE</scope>
    <source>
        <strain evidence="2">CBS 260.36</strain>
    </source>
</reference>
<dbReference type="Proteomes" id="UP000799439">
    <property type="component" value="Unassembled WGS sequence"/>
</dbReference>
<comment type="caution">
    <text evidence="2">The sequence shown here is derived from an EMBL/GenBank/DDBJ whole genome shotgun (WGS) entry which is preliminary data.</text>
</comment>
<dbReference type="EMBL" id="ML996087">
    <property type="protein sequence ID" value="KAF2152140.1"/>
    <property type="molecule type" value="Genomic_DNA"/>
</dbReference>
<name>A0A9P4J2N9_9PEZI</name>
<accession>A0A9P4J2N9</accession>
<dbReference type="GO" id="GO:0005763">
    <property type="term" value="C:mitochondrial small ribosomal subunit"/>
    <property type="evidence" value="ECO:0007669"/>
    <property type="project" value="TreeGrafter"/>
</dbReference>
<dbReference type="PANTHER" id="PTHR28058:SF1">
    <property type="entry name" value="SMALL RIBOSOMAL SUBUNIT PROTEIN BS1M"/>
    <property type="match status" value="1"/>
</dbReference>
<protein>
    <submittedName>
        <fullName evidence="2">Uncharacterized protein</fullName>
    </submittedName>
</protein>
<proteinExistence type="predicted"/>
<evidence type="ECO:0000256" key="1">
    <source>
        <dbReference type="SAM" id="MobiDB-lite"/>
    </source>
</evidence>
<dbReference type="Pfam" id="PF11709">
    <property type="entry name" value="Mit_ribos_Mrp51"/>
    <property type="match status" value="1"/>
</dbReference>
<feature type="region of interest" description="Disordered" evidence="1">
    <location>
        <begin position="56"/>
        <end position="83"/>
    </location>
</feature>
<dbReference type="GO" id="GO:0003735">
    <property type="term" value="F:structural constituent of ribosome"/>
    <property type="evidence" value="ECO:0007669"/>
    <property type="project" value="TreeGrafter"/>
</dbReference>
<dbReference type="AlphaFoldDB" id="A0A9P4J2N9"/>
<organism evidence="2 3">
    <name type="scientific">Myriangium duriaei CBS 260.36</name>
    <dbReference type="NCBI Taxonomy" id="1168546"/>
    <lineage>
        <taxon>Eukaryota</taxon>
        <taxon>Fungi</taxon>
        <taxon>Dikarya</taxon>
        <taxon>Ascomycota</taxon>
        <taxon>Pezizomycotina</taxon>
        <taxon>Dothideomycetes</taxon>
        <taxon>Dothideomycetidae</taxon>
        <taxon>Myriangiales</taxon>
        <taxon>Myriangiaceae</taxon>
        <taxon>Myriangium</taxon>
    </lineage>
</organism>
<keyword evidence="3" id="KW-1185">Reference proteome</keyword>
<sequence length="550" mass="61529">MSKAMNSPTARMLRSSRLFSMPPPLPAPSMDQTLASGMIRTSDTATRPYPTRQAITAPASSRHRGDWGLKRPLPQKTNNTSSPHVRINAVDTLEHITDFDSAADHTLTYKKWQEMNVHMTLMPPKTGTGQYPTSPLPPSAFTGLSDNTIVQDDRQRGINKLPLGVERATRLRAMKGPGVADDHMSRWRYEGPNLPSMPQAEFDRYVRRVVESPEMRREFRQFLISVRVERKREDELERMRKETGFDPSSQEDVARLERACKIVDPEKDVDEYILRLRNKSDDLSSELPRLIGEFFDLPPFPRNRRSNTGHGTTKLNLLVPEEEETVSHATHPSAGLAYSKSNAFIENHPIHGPQLERTPTEARVLRPRESSVTQAESALLGLAGFAVKDITAKNIGNRNQREPDSIAEKTRTWNLERPGSNKLWATPAYAFVDEQGRICMRINYPDNETVAVKTGGPDPRPAPTIGNQGSEAFRIFKQAANYTNSKRGARQVPAMPNASSNKAESDVKLAPRATPLGSQELKDFKKIIKQPGQDLGKTLVQSLKSGDSSR</sequence>
<gene>
    <name evidence="2" type="ORF">K461DRAFT_279675</name>
</gene>
<dbReference type="InterPro" id="IPR016712">
    <property type="entry name" value="Rbsml_bS1m-like"/>
</dbReference>
<evidence type="ECO:0000313" key="2">
    <source>
        <dbReference type="EMBL" id="KAF2152140.1"/>
    </source>
</evidence>
<evidence type="ECO:0000313" key="3">
    <source>
        <dbReference type="Proteomes" id="UP000799439"/>
    </source>
</evidence>